<dbReference type="Proteomes" id="UP000290408">
    <property type="component" value="Chromosome"/>
</dbReference>
<evidence type="ECO:0000313" key="1">
    <source>
        <dbReference type="EMBL" id="QBF46079.1"/>
    </source>
</evidence>
<organism evidence="1 2">
    <name type="scientific">Janibacter limosus</name>
    <dbReference type="NCBI Taxonomy" id="53458"/>
    <lineage>
        <taxon>Bacteria</taxon>
        <taxon>Bacillati</taxon>
        <taxon>Actinomycetota</taxon>
        <taxon>Actinomycetes</taxon>
        <taxon>Micrococcales</taxon>
        <taxon>Intrasporangiaceae</taxon>
        <taxon>Janibacter</taxon>
    </lineage>
</organism>
<dbReference type="EMBL" id="CP036164">
    <property type="protein sequence ID" value="QBF46079.1"/>
    <property type="molecule type" value="Genomic_DNA"/>
</dbReference>
<evidence type="ECO:0000313" key="2">
    <source>
        <dbReference type="Proteomes" id="UP000290408"/>
    </source>
</evidence>
<reference evidence="1 2" key="1">
    <citation type="submission" date="2019-02" db="EMBL/GenBank/DDBJ databases">
        <title>Genomic data mining of an Antarctic deep-sea actinobacterium, Janibacterlimosus P3-3-X1.</title>
        <authorList>
            <person name="Liao L."/>
            <person name="Chen B."/>
        </authorList>
    </citation>
    <scope>NUCLEOTIDE SEQUENCE [LARGE SCALE GENOMIC DNA]</scope>
    <source>
        <strain evidence="1 2">P3-3-X1</strain>
    </source>
</reference>
<dbReference type="NCBIfam" id="TIGR03843">
    <property type="entry name" value="SCO1664 family protein"/>
    <property type="match status" value="1"/>
</dbReference>
<keyword evidence="2" id="KW-1185">Reference proteome</keyword>
<dbReference type="RefSeq" id="WP_130629306.1">
    <property type="nucleotide sequence ID" value="NZ_CP036164.1"/>
</dbReference>
<dbReference type="InterPro" id="IPR022292">
    <property type="entry name" value="CHP03843"/>
</dbReference>
<dbReference type="OrthoDB" id="3423180at2"/>
<proteinExistence type="predicted"/>
<protein>
    <submittedName>
        <fullName evidence="1">SCO1664 family protein</fullName>
    </submittedName>
</protein>
<name>A0A4P6MSU6_9MICO</name>
<sequence>MGTPPSLTDGELIVLGRHPLASNVVLVGEVRCAGAPAVTVAYKPVDGERPLWDFPDGTLAAREVAASRIDALGGFDLVPETVWRDGPAGPGAVQRWIGDVTSLCPTPVAVTPPGTVPDGNLVVLEGEDEGGSPLLLSHPDDPRLRSMAVLDAALNNSDRKGGHLLLHDGRLWGIDHGVGLSADPKLRTVLWGWAGEAIPAEDLDRLTHLAGALERDEVVAELAGLLTHLEVEALGARVESLLVTGTHPEPSGEWPAIPWPPL</sequence>
<gene>
    <name evidence="1" type="ORF">EXU32_07310</name>
</gene>
<accession>A0A4P6MSU6</accession>
<dbReference type="AlphaFoldDB" id="A0A4P6MSU6"/>
<dbReference type="STRING" id="1216970.GCA_001570985_00189"/>
<dbReference type="KEGG" id="jli:EXU32_07310"/>